<keyword evidence="3" id="KW-1185">Reference proteome</keyword>
<feature type="transmembrane region" description="Helical" evidence="1">
    <location>
        <begin position="21"/>
        <end position="42"/>
    </location>
</feature>
<evidence type="ECO:0000256" key="1">
    <source>
        <dbReference type="SAM" id="Phobius"/>
    </source>
</evidence>
<keyword evidence="1" id="KW-0812">Transmembrane</keyword>
<keyword evidence="1" id="KW-0472">Membrane</keyword>
<sequence length="79" mass="8064">MFKILCNQVRTYARRDEGAVTVDWVVITAAVVGLGIAVVASVSGGTSTLGETIGTEVAGVEVYTGADQGDPDPEAPPVD</sequence>
<evidence type="ECO:0000313" key="3">
    <source>
        <dbReference type="Proteomes" id="UP001399917"/>
    </source>
</evidence>
<organism evidence="2 3">
    <name type="scientific">Celeribacter arenosi</name>
    <dbReference type="NCBI Taxonomy" id="792649"/>
    <lineage>
        <taxon>Bacteria</taxon>
        <taxon>Pseudomonadati</taxon>
        <taxon>Pseudomonadota</taxon>
        <taxon>Alphaproteobacteria</taxon>
        <taxon>Rhodobacterales</taxon>
        <taxon>Roseobacteraceae</taxon>
        <taxon>Celeribacter</taxon>
    </lineage>
</organism>
<dbReference type="RefSeq" id="WP_344846865.1">
    <property type="nucleotide sequence ID" value="NZ_BAABDF010000007.1"/>
</dbReference>
<keyword evidence="1" id="KW-1133">Transmembrane helix</keyword>
<accession>A0ABP7K9D6</accession>
<proteinExistence type="predicted"/>
<reference evidence="3" key="1">
    <citation type="journal article" date="2019" name="Int. J. Syst. Evol. Microbiol.">
        <title>The Global Catalogue of Microorganisms (GCM) 10K type strain sequencing project: providing services to taxonomists for standard genome sequencing and annotation.</title>
        <authorList>
            <consortium name="The Broad Institute Genomics Platform"/>
            <consortium name="The Broad Institute Genome Sequencing Center for Infectious Disease"/>
            <person name="Wu L."/>
            <person name="Ma J."/>
        </authorList>
    </citation>
    <scope>NUCLEOTIDE SEQUENCE [LARGE SCALE GENOMIC DNA]</scope>
    <source>
        <strain evidence="3">JCM 17190</strain>
    </source>
</reference>
<name>A0ABP7K9D6_9RHOB</name>
<evidence type="ECO:0008006" key="4">
    <source>
        <dbReference type="Google" id="ProtNLM"/>
    </source>
</evidence>
<comment type="caution">
    <text evidence="2">The sequence shown here is derived from an EMBL/GenBank/DDBJ whole genome shotgun (WGS) entry which is preliminary data.</text>
</comment>
<gene>
    <name evidence="2" type="ORF">GCM10022404_19810</name>
</gene>
<dbReference type="Proteomes" id="UP001399917">
    <property type="component" value="Unassembled WGS sequence"/>
</dbReference>
<dbReference type="EMBL" id="BAABDF010000007">
    <property type="protein sequence ID" value="GAA3869830.1"/>
    <property type="molecule type" value="Genomic_DNA"/>
</dbReference>
<protein>
    <recommendedName>
        <fullName evidence="4">Flp pilus assembly protein, pilin Flp</fullName>
    </recommendedName>
</protein>
<evidence type="ECO:0000313" key="2">
    <source>
        <dbReference type="EMBL" id="GAA3869830.1"/>
    </source>
</evidence>